<dbReference type="EMBL" id="JAPEVI010000003">
    <property type="protein sequence ID" value="MCX2722901.1"/>
    <property type="molecule type" value="Genomic_DNA"/>
</dbReference>
<keyword evidence="3" id="KW-1185">Reference proteome</keyword>
<dbReference type="Gene3D" id="3.30.1330.230">
    <property type="match status" value="1"/>
</dbReference>
<proteinExistence type="predicted"/>
<dbReference type="Gene3D" id="3.30.160.660">
    <property type="match status" value="1"/>
</dbReference>
<sequence>MHLHLGKDGGDVHLPEPVAADLIRAGLLVRDGSEDAGRLRMTDASLSIFLPLLTAFNVRLVPVAREGCPVYFCSGILKAAPGTANVSGNRTSAIPAGGQGAAAIYAALSCLGEISERLSLCTHGINDSRILVKENLQPEVAFSRLLGLSRNQEQQLAGNMRLRGVVSDDRPDWEGLSERRIQLRSIDGRATAQFPSFGVLFNEMELIGVRGISLASSAGCAVWRDLGGARERALLELVERDAVAQAWYNRLGITSLNRAFLREILPAPLFSFLADRRRHWSLCLASTDLDAFVVMALSHDDGGRRAALGTSAGWDIASACESAIQELLQSEYALELMERAHPETGRPGQSSSPVPRQLAYARHGNILEDLPLPDAPAADERQLRRTASYENLLQSCFDKGLEIWEFDATRQDLNIPCIKLLSSDLCSWEPRFGKKRLFEGVVQRGLRATPATEAEFAARPFPF</sequence>
<dbReference type="InterPro" id="IPR003776">
    <property type="entry name" value="YcaO-like_dom"/>
</dbReference>
<dbReference type="Proteomes" id="UP001300261">
    <property type="component" value="Unassembled WGS sequence"/>
</dbReference>
<evidence type="ECO:0000259" key="1">
    <source>
        <dbReference type="PROSITE" id="PS51664"/>
    </source>
</evidence>
<feature type="domain" description="YcaO" evidence="1">
    <location>
        <begin position="98"/>
        <end position="463"/>
    </location>
</feature>
<dbReference type="Gene3D" id="3.30.40.250">
    <property type="match status" value="1"/>
</dbReference>
<dbReference type="PANTHER" id="PTHR37809">
    <property type="entry name" value="RIBOSOMAL PROTEIN S12 METHYLTHIOTRANSFERASE ACCESSORY FACTOR YCAO"/>
    <property type="match status" value="1"/>
</dbReference>
<reference evidence="2 3" key="1">
    <citation type="journal article" date="2016" name="Int. J. Syst. Evol. Microbiol.">
        <title>Labrenzia salina sp. nov., isolated from the rhizosphere of the halophyte Arthrocnemum macrostachyum.</title>
        <authorList>
            <person name="Camacho M."/>
            <person name="Redondo-Gomez S."/>
            <person name="Rodriguez-Llorente I."/>
            <person name="Rohde M."/>
            <person name="Sproer C."/>
            <person name="Schumann P."/>
            <person name="Klenk H.P."/>
            <person name="Montero-Calasanz M.D.C."/>
        </authorList>
    </citation>
    <scope>NUCLEOTIDE SEQUENCE [LARGE SCALE GENOMIC DNA]</scope>
    <source>
        <strain evidence="2 3">DSM 29163</strain>
    </source>
</reference>
<dbReference type="PANTHER" id="PTHR37809:SF1">
    <property type="entry name" value="RIBOSOMAL PROTEIN S12 METHYLTHIOTRANSFERASE ACCESSORY FACTOR YCAO"/>
    <property type="match status" value="1"/>
</dbReference>
<organism evidence="2 3">
    <name type="scientific">Roseibium salinum</name>
    <dbReference type="NCBI Taxonomy" id="1604349"/>
    <lineage>
        <taxon>Bacteria</taxon>
        <taxon>Pseudomonadati</taxon>
        <taxon>Pseudomonadota</taxon>
        <taxon>Alphaproteobacteria</taxon>
        <taxon>Hyphomicrobiales</taxon>
        <taxon>Stappiaceae</taxon>
        <taxon>Roseibium</taxon>
    </lineage>
</organism>
<name>A0ABT3R0X8_9HYPH</name>
<evidence type="ECO:0000313" key="3">
    <source>
        <dbReference type="Proteomes" id="UP001300261"/>
    </source>
</evidence>
<dbReference type="Pfam" id="PF02624">
    <property type="entry name" value="YcaO"/>
    <property type="match status" value="1"/>
</dbReference>
<dbReference type="RefSeq" id="WP_265962558.1">
    <property type="nucleotide sequence ID" value="NZ_JAPEVI010000003.1"/>
</dbReference>
<gene>
    <name evidence="2" type="ORF">ON753_11010</name>
</gene>
<comment type="caution">
    <text evidence="2">The sequence shown here is derived from an EMBL/GenBank/DDBJ whole genome shotgun (WGS) entry which is preliminary data.</text>
</comment>
<accession>A0ABT3R0X8</accession>
<evidence type="ECO:0000313" key="2">
    <source>
        <dbReference type="EMBL" id="MCX2722901.1"/>
    </source>
</evidence>
<dbReference type="PROSITE" id="PS51664">
    <property type="entry name" value="YCAO"/>
    <property type="match status" value="1"/>
</dbReference>
<protein>
    <submittedName>
        <fullName evidence="2">YcaO-like family protein</fullName>
    </submittedName>
</protein>